<dbReference type="PROSITE" id="PS00409">
    <property type="entry name" value="PROKAR_NTER_METHYL"/>
    <property type="match status" value="1"/>
</dbReference>
<evidence type="ECO:0000313" key="3">
    <source>
        <dbReference type="Proteomes" id="UP000502706"/>
    </source>
</evidence>
<dbReference type="RefSeq" id="WP_166395691.1">
    <property type="nucleotide sequence ID" value="NZ_CP045121.1"/>
</dbReference>
<dbReference type="InterPro" id="IPR012902">
    <property type="entry name" value="N_methyl_site"/>
</dbReference>
<keyword evidence="1" id="KW-0472">Membrane</keyword>
<keyword evidence="1" id="KW-0812">Transmembrane</keyword>
<keyword evidence="3" id="KW-1185">Reference proteome</keyword>
<protein>
    <submittedName>
        <fullName evidence="2">Prepilin-type N-terminal cleavage/methylation domain-containing protein</fullName>
    </submittedName>
</protein>
<dbReference type="SUPFAM" id="SSF54523">
    <property type="entry name" value="Pili subunits"/>
    <property type="match status" value="1"/>
</dbReference>
<organism evidence="2 3">
    <name type="scientific">Rubrobacter marinus</name>
    <dbReference type="NCBI Taxonomy" id="2653852"/>
    <lineage>
        <taxon>Bacteria</taxon>
        <taxon>Bacillati</taxon>
        <taxon>Actinomycetota</taxon>
        <taxon>Rubrobacteria</taxon>
        <taxon>Rubrobacterales</taxon>
        <taxon>Rubrobacteraceae</taxon>
        <taxon>Rubrobacter</taxon>
    </lineage>
</organism>
<keyword evidence="1" id="KW-1133">Transmembrane helix</keyword>
<evidence type="ECO:0000256" key="1">
    <source>
        <dbReference type="SAM" id="Phobius"/>
    </source>
</evidence>
<dbReference type="EMBL" id="CP045121">
    <property type="protein sequence ID" value="QIN78013.1"/>
    <property type="molecule type" value="Genomic_DNA"/>
</dbReference>
<feature type="transmembrane region" description="Helical" evidence="1">
    <location>
        <begin position="21"/>
        <end position="42"/>
    </location>
</feature>
<dbReference type="KEGG" id="rmar:GBA65_05200"/>
<gene>
    <name evidence="2" type="ORF">GBA65_05200</name>
</gene>
<dbReference type="Gene3D" id="3.30.700.10">
    <property type="entry name" value="Glycoprotein, Type 4 Pilin"/>
    <property type="match status" value="1"/>
</dbReference>
<dbReference type="NCBIfam" id="TIGR02532">
    <property type="entry name" value="IV_pilin_GFxxxE"/>
    <property type="match status" value="1"/>
</dbReference>
<dbReference type="Pfam" id="PF07963">
    <property type="entry name" value="N_methyl"/>
    <property type="match status" value="1"/>
</dbReference>
<reference evidence="2 3" key="1">
    <citation type="submission" date="2019-10" db="EMBL/GenBank/DDBJ databases">
        <title>Rubrobacter sp nov SCSIO 52915 isolated from a deep-sea sediment in the South China Sea.</title>
        <authorList>
            <person name="Chen R.W."/>
        </authorList>
    </citation>
    <scope>NUCLEOTIDE SEQUENCE [LARGE SCALE GENOMIC DNA]</scope>
    <source>
        <strain evidence="2 3">SCSIO 52915</strain>
    </source>
</reference>
<dbReference type="AlphaFoldDB" id="A0A6G8PUZ0"/>
<dbReference type="Proteomes" id="UP000502706">
    <property type="component" value="Chromosome"/>
</dbReference>
<evidence type="ECO:0000313" key="2">
    <source>
        <dbReference type="EMBL" id="QIN78013.1"/>
    </source>
</evidence>
<sequence length="197" mass="21268">MTELARSAWRRDERGFTLPELLVTIAILGILLVIAMIVWFGLLEQRRVDAATNQLKADLRLAHTSATNQLTDWRVVLVPDRAAEDEGPDYYLVKLAAPYPATATPVVDPATPPEPRTFPANVKVMNIAGTLDTGAGGWAVPPTTVGQTRTVEFNTDGTMRFYGGVSGSTCVTIDTSPENRLTVLAATSRVKVKADAC</sequence>
<dbReference type="InterPro" id="IPR045584">
    <property type="entry name" value="Pilin-like"/>
</dbReference>
<accession>A0A6G8PUZ0</accession>
<proteinExistence type="predicted"/>
<name>A0A6G8PUZ0_9ACTN</name>